<organism evidence="1 2">
    <name type="scientific">Sinorhizobium terangae</name>
    <dbReference type="NCBI Taxonomy" id="110322"/>
    <lineage>
        <taxon>Bacteria</taxon>
        <taxon>Pseudomonadati</taxon>
        <taxon>Pseudomonadota</taxon>
        <taxon>Alphaproteobacteria</taxon>
        <taxon>Hyphomicrobiales</taxon>
        <taxon>Rhizobiaceae</taxon>
        <taxon>Sinorhizobium/Ensifer group</taxon>
        <taxon>Sinorhizobium</taxon>
    </lineage>
</organism>
<dbReference type="Proteomes" id="UP000439983">
    <property type="component" value="Unassembled WGS sequence"/>
</dbReference>
<name>A0A6N7LDD0_SINTE</name>
<dbReference type="AlphaFoldDB" id="A0A6N7LDD0"/>
<proteinExistence type="predicted"/>
<dbReference type="EMBL" id="WITC01000037">
    <property type="protein sequence ID" value="MQX15290.1"/>
    <property type="molecule type" value="Genomic_DNA"/>
</dbReference>
<gene>
    <name evidence="1" type="ORF">GHK62_11075</name>
</gene>
<comment type="caution">
    <text evidence="1">The sequence shown here is derived from an EMBL/GenBank/DDBJ whole genome shotgun (WGS) entry which is preliminary data.</text>
</comment>
<protein>
    <submittedName>
        <fullName evidence="1">Uncharacterized protein</fullName>
    </submittedName>
</protein>
<evidence type="ECO:0000313" key="1">
    <source>
        <dbReference type="EMBL" id="MQX15290.1"/>
    </source>
</evidence>
<accession>A0A6N7LDD0</accession>
<keyword evidence="2" id="KW-1185">Reference proteome</keyword>
<reference evidence="1 2" key="1">
    <citation type="journal article" date="2013" name="Genome Biol.">
        <title>Comparative genomics of the core and accessory genomes of 48 Sinorhizobium strains comprising five genospecies.</title>
        <authorList>
            <person name="Sugawara M."/>
            <person name="Epstein B."/>
            <person name="Badgley B.D."/>
            <person name="Unno T."/>
            <person name="Xu L."/>
            <person name="Reese J."/>
            <person name="Gyaneshwar P."/>
            <person name="Denny R."/>
            <person name="Mudge J."/>
            <person name="Bharti A.K."/>
            <person name="Farmer A.D."/>
            <person name="May G.D."/>
            <person name="Woodward J.E."/>
            <person name="Medigue C."/>
            <person name="Vallenet D."/>
            <person name="Lajus A."/>
            <person name="Rouy Z."/>
            <person name="Martinez-Vaz B."/>
            <person name="Tiffin P."/>
            <person name="Young N.D."/>
            <person name="Sadowsky M.J."/>
        </authorList>
    </citation>
    <scope>NUCLEOTIDE SEQUENCE [LARGE SCALE GENOMIC DNA]</scope>
    <source>
        <strain evidence="1 2">USDA4894</strain>
    </source>
</reference>
<sequence length="87" mass="10242">MFDWNSSTFGAMLQVEFSNFKGAKMTCDALEHPERKVFLSIDPISRLASILFRPNPRLDIRVLSDHMKRDMGFMDWGAPRREDEMFR</sequence>
<evidence type="ECO:0000313" key="2">
    <source>
        <dbReference type="Proteomes" id="UP000439983"/>
    </source>
</evidence>
<dbReference type="RefSeq" id="WP_153439011.1">
    <property type="nucleotide sequence ID" value="NZ_CP121659.1"/>
</dbReference>
<dbReference type="OrthoDB" id="8420595at2"/>